<dbReference type="PANTHER" id="PTHR33973">
    <property type="entry name" value="OS07G0153300 PROTEIN"/>
    <property type="match status" value="1"/>
</dbReference>
<accession>A0ABZ0RH20</accession>
<dbReference type="InterPro" id="IPR010775">
    <property type="entry name" value="DUF1365"/>
</dbReference>
<evidence type="ECO:0000313" key="2">
    <source>
        <dbReference type="EMBL" id="WPJ94539.1"/>
    </source>
</evidence>
<feature type="region of interest" description="Disordered" evidence="1">
    <location>
        <begin position="244"/>
        <end position="264"/>
    </location>
</feature>
<evidence type="ECO:0000256" key="1">
    <source>
        <dbReference type="SAM" id="MobiDB-lite"/>
    </source>
</evidence>
<dbReference type="EMBL" id="CP138858">
    <property type="protein sequence ID" value="WPJ94539.1"/>
    <property type="molecule type" value="Genomic_DNA"/>
</dbReference>
<dbReference type="RefSeq" id="WP_319831463.1">
    <property type="nucleotide sequence ID" value="NZ_CP138858.1"/>
</dbReference>
<protein>
    <submittedName>
        <fullName evidence="2">DUF1365 domain-containing protein</fullName>
    </submittedName>
</protein>
<reference evidence="2 3" key="1">
    <citation type="submission" date="2023-11" db="EMBL/GenBank/DDBJ databases">
        <title>Coraliomargarita sp. nov., isolated from marine algae.</title>
        <authorList>
            <person name="Lee J.K."/>
            <person name="Baek J.H."/>
            <person name="Kim J.M."/>
            <person name="Choi D.G."/>
            <person name="Jeon C.O."/>
        </authorList>
    </citation>
    <scope>NUCLEOTIDE SEQUENCE [LARGE SCALE GENOMIC DNA]</scope>
    <source>
        <strain evidence="2 3">J2-16</strain>
    </source>
</reference>
<keyword evidence="3" id="KW-1185">Reference proteome</keyword>
<dbReference type="Pfam" id="PF07103">
    <property type="entry name" value="DUF1365"/>
    <property type="match status" value="1"/>
</dbReference>
<name>A0ABZ0RH20_9BACT</name>
<feature type="compositionally biased region" description="Basic and acidic residues" evidence="1">
    <location>
        <begin position="252"/>
        <end position="264"/>
    </location>
</feature>
<gene>
    <name evidence="2" type="ORF">SH580_13970</name>
</gene>
<organism evidence="2 3">
    <name type="scientific">Coraliomargarita algicola</name>
    <dbReference type="NCBI Taxonomy" id="3092156"/>
    <lineage>
        <taxon>Bacteria</taxon>
        <taxon>Pseudomonadati</taxon>
        <taxon>Verrucomicrobiota</taxon>
        <taxon>Opitutia</taxon>
        <taxon>Puniceicoccales</taxon>
        <taxon>Coraliomargaritaceae</taxon>
        <taxon>Coraliomargarita</taxon>
    </lineage>
</organism>
<dbReference type="PANTHER" id="PTHR33973:SF4">
    <property type="entry name" value="OS07G0153300 PROTEIN"/>
    <property type="match status" value="1"/>
</dbReference>
<proteinExistence type="predicted"/>
<dbReference type="Proteomes" id="UP001324993">
    <property type="component" value="Chromosome"/>
</dbReference>
<evidence type="ECO:0000313" key="3">
    <source>
        <dbReference type="Proteomes" id="UP001324993"/>
    </source>
</evidence>
<sequence>MKRHSQLFRGTVTHQRLGPTPHAFSYPATFFCFNLAELPTLSQQATLLGHNQFRPLTIRDRDYLNGNSQSIEQQLDAYIPCQHATHTLLISSPRYFGYAFNPVNFHLRMQDQQLLAVVAEVNNTFGDRHIYPLTKLNQKSRYSWTATCPKDFHVSPFNNQHGEYHFTFRIERESISIGVDLYRNDEYIIKTSIQGKAKTLNNATIWRYALVRPFDTALNTMPRILWQAAQIYYRKKLQIYPRPTPNSPHTLINKDQKKETPPVV</sequence>